<dbReference type="EMBL" id="MKJU01000035">
    <property type="protein sequence ID" value="OHU87124.1"/>
    <property type="molecule type" value="Genomic_DNA"/>
</dbReference>
<dbReference type="PROSITE" id="PS00018">
    <property type="entry name" value="EF_HAND_1"/>
    <property type="match status" value="1"/>
</dbReference>
<evidence type="ECO:0000259" key="2">
    <source>
        <dbReference type="PROSITE" id="PS50222"/>
    </source>
</evidence>
<dbReference type="InterPro" id="IPR018247">
    <property type="entry name" value="EF_Hand_1_Ca_BS"/>
</dbReference>
<dbReference type="PROSITE" id="PS50222">
    <property type="entry name" value="EF_HAND_2"/>
    <property type="match status" value="1"/>
</dbReference>
<evidence type="ECO:0000256" key="1">
    <source>
        <dbReference type="SAM" id="SignalP"/>
    </source>
</evidence>
<organism evidence="3 4">
    <name type="scientific">Pseudoalteromonas amylolytica</name>
    <dbReference type="NCBI Taxonomy" id="1859457"/>
    <lineage>
        <taxon>Bacteria</taxon>
        <taxon>Pseudomonadati</taxon>
        <taxon>Pseudomonadota</taxon>
        <taxon>Gammaproteobacteria</taxon>
        <taxon>Alteromonadales</taxon>
        <taxon>Pseudoalteromonadaceae</taxon>
        <taxon>Pseudoalteromonas</taxon>
    </lineage>
</organism>
<proteinExistence type="predicted"/>
<feature type="chain" id="PRO_5010233031" description="EF-hand domain-containing protein" evidence="1">
    <location>
        <begin position="22"/>
        <end position="73"/>
    </location>
</feature>
<accession>A0A1S1MRZ2</accession>
<protein>
    <recommendedName>
        <fullName evidence="2">EF-hand domain-containing protein</fullName>
    </recommendedName>
</protein>
<name>A0A1S1MRZ2_9GAMM</name>
<keyword evidence="4" id="KW-1185">Reference proteome</keyword>
<feature type="signal peptide" evidence="1">
    <location>
        <begin position="1"/>
        <end position="21"/>
    </location>
</feature>
<comment type="caution">
    <text evidence="3">The sequence shown here is derived from an EMBL/GenBank/DDBJ whole genome shotgun (WGS) entry which is preliminary data.</text>
</comment>
<gene>
    <name evidence="3" type="ORF">BET10_00460</name>
</gene>
<dbReference type="STRING" id="1859457.BET10_00460"/>
<dbReference type="Pfam" id="PF13202">
    <property type="entry name" value="EF-hand_5"/>
    <property type="match status" value="1"/>
</dbReference>
<reference evidence="3 4" key="1">
    <citation type="submission" date="2016-09" db="EMBL/GenBank/DDBJ databases">
        <title>Pseudoalteromonas amylolytica sp. nov., isolated from the surface seawater.</title>
        <authorList>
            <person name="Wu Y.-H."/>
            <person name="Cheng H."/>
            <person name="Jin X.-B."/>
            <person name="Wang C.-S."/>
            <person name="Xu X.-W."/>
        </authorList>
    </citation>
    <scope>NUCLEOTIDE SEQUENCE [LARGE SCALE GENOMIC DNA]</scope>
    <source>
        <strain evidence="3 4">JW1</strain>
    </source>
</reference>
<dbReference type="RefSeq" id="WP_070987608.1">
    <property type="nucleotide sequence ID" value="NZ_MKJU01000035.1"/>
</dbReference>
<dbReference type="GO" id="GO:0005509">
    <property type="term" value="F:calcium ion binding"/>
    <property type="evidence" value="ECO:0007669"/>
    <property type="project" value="InterPro"/>
</dbReference>
<dbReference type="OrthoDB" id="6121358at2"/>
<feature type="domain" description="EF-hand" evidence="2">
    <location>
        <begin position="43"/>
        <end position="73"/>
    </location>
</feature>
<dbReference type="AlphaFoldDB" id="A0A1S1MRZ2"/>
<dbReference type="Proteomes" id="UP000179786">
    <property type="component" value="Unassembled WGS sequence"/>
</dbReference>
<dbReference type="Gene3D" id="1.10.238.10">
    <property type="entry name" value="EF-hand"/>
    <property type="match status" value="1"/>
</dbReference>
<dbReference type="InterPro" id="IPR011992">
    <property type="entry name" value="EF-hand-dom_pair"/>
</dbReference>
<evidence type="ECO:0000313" key="4">
    <source>
        <dbReference type="Proteomes" id="UP000179786"/>
    </source>
</evidence>
<dbReference type="InterPro" id="IPR002048">
    <property type="entry name" value="EF_hand_dom"/>
</dbReference>
<evidence type="ECO:0000313" key="3">
    <source>
        <dbReference type="EMBL" id="OHU87124.1"/>
    </source>
</evidence>
<sequence>MKLTHVFTLTSASLISAVAFAADLTFQTLDSDNDGVISPTEAQASEQLAKQYRDLDSNKDNELTPVEFAQFKK</sequence>
<keyword evidence="1" id="KW-0732">Signal</keyword>
<dbReference type="SUPFAM" id="SSF47473">
    <property type="entry name" value="EF-hand"/>
    <property type="match status" value="1"/>
</dbReference>